<dbReference type="RefSeq" id="WP_190455260.1">
    <property type="nucleotide sequence ID" value="NZ_JAMPLM010000004.1"/>
</dbReference>
<accession>A0ABV0KGJ8</accession>
<reference evidence="3 4" key="1">
    <citation type="submission" date="2022-04" db="EMBL/GenBank/DDBJ databases">
        <title>Positive selection, recombination, and allopatry shape intraspecific diversity of widespread and dominant cyanobacteria.</title>
        <authorList>
            <person name="Wei J."/>
            <person name="Shu W."/>
            <person name="Hu C."/>
        </authorList>
    </citation>
    <scope>NUCLEOTIDE SEQUENCE [LARGE SCALE GENOMIC DNA]</scope>
    <source>
        <strain evidence="3 4">AS-A4</strain>
    </source>
</reference>
<evidence type="ECO:0000313" key="4">
    <source>
        <dbReference type="Proteomes" id="UP001476950"/>
    </source>
</evidence>
<dbReference type="Pfam" id="PF21294">
    <property type="entry name" value="Polysacc_lyase_14"/>
    <property type="match status" value="1"/>
</dbReference>
<dbReference type="Proteomes" id="UP001476950">
    <property type="component" value="Unassembled WGS sequence"/>
</dbReference>
<dbReference type="GO" id="GO:0016829">
    <property type="term" value="F:lyase activity"/>
    <property type="evidence" value="ECO:0007669"/>
    <property type="project" value="UniProtKB-KW"/>
</dbReference>
<dbReference type="Gene3D" id="2.60.120.200">
    <property type="match status" value="1"/>
</dbReference>
<protein>
    <submittedName>
        <fullName evidence="3">Polysaccharide lyase</fullName>
    </submittedName>
</protein>
<proteinExistence type="predicted"/>
<gene>
    <name evidence="3" type="ORF">NDI38_07910</name>
</gene>
<feature type="signal peptide" evidence="1">
    <location>
        <begin position="1"/>
        <end position="19"/>
    </location>
</feature>
<dbReference type="PROSITE" id="PS51257">
    <property type="entry name" value="PROKAR_LIPOPROTEIN"/>
    <property type="match status" value="1"/>
</dbReference>
<feature type="domain" description="Polysaccharide lyase 14" evidence="2">
    <location>
        <begin position="101"/>
        <end position="296"/>
    </location>
</feature>
<keyword evidence="3" id="KW-0456">Lyase</keyword>
<keyword evidence="4" id="KW-1185">Reference proteome</keyword>
<dbReference type="PANTHER" id="PTHR40124:SF1">
    <property type="entry name" value="DISAGGREGATASE RELATED REPEAT PROTEIN"/>
    <property type="match status" value="1"/>
</dbReference>
<dbReference type="InterPro" id="IPR048958">
    <property type="entry name" value="Polysacc_lyase_14"/>
</dbReference>
<name>A0ABV0KGJ8_9CYAN</name>
<sequence>MKFSVVHACLWLSALLGSALLVSSCSQPNSIAAVENVERSPYSESNSESNKVANASDRSVAKRSVWKGNFSRSSWPSQWRIRKQGDWGWQNTAILADPRFSQVLRVRYPARSASPAVNRKTGAPLGGTQFYTNLPLAPQDSIRLSYYVRFSKPFDFVKGGKLPGLFGGTETSGGDNPDGTDGFSTRFMWRKEGQGELYAYLPTSSKYGTSIGRGKWSFTPGTWHHLEQQVDLNDPQKKNGRVQVWLDGKKVLDQSKLQFRTTNALKIEGIFFSTFFGGNDPSWATPKDVTVDFANFSIEQ</sequence>
<keyword evidence="1" id="KW-0732">Signal</keyword>
<comment type="caution">
    <text evidence="3">The sequence shown here is derived from an EMBL/GenBank/DDBJ whole genome shotgun (WGS) entry which is preliminary data.</text>
</comment>
<evidence type="ECO:0000259" key="2">
    <source>
        <dbReference type="Pfam" id="PF21294"/>
    </source>
</evidence>
<dbReference type="PANTHER" id="PTHR40124">
    <property type="match status" value="1"/>
</dbReference>
<evidence type="ECO:0000256" key="1">
    <source>
        <dbReference type="SAM" id="SignalP"/>
    </source>
</evidence>
<evidence type="ECO:0000313" key="3">
    <source>
        <dbReference type="EMBL" id="MEP1058362.1"/>
    </source>
</evidence>
<organism evidence="3 4">
    <name type="scientific">Stenomitos frigidus AS-A4</name>
    <dbReference type="NCBI Taxonomy" id="2933935"/>
    <lineage>
        <taxon>Bacteria</taxon>
        <taxon>Bacillati</taxon>
        <taxon>Cyanobacteriota</taxon>
        <taxon>Cyanophyceae</taxon>
        <taxon>Leptolyngbyales</taxon>
        <taxon>Leptolyngbyaceae</taxon>
        <taxon>Stenomitos</taxon>
    </lineage>
</organism>
<feature type="chain" id="PRO_5047221884" evidence="1">
    <location>
        <begin position="20"/>
        <end position="300"/>
    </location>
</feature>
<dbReference type="EMBL" id="JAMPLM010000004">
    <property type="protein sequence ID" value="MEP1058362.1"/>
    <property type="molecule type" value="Genomic_DNA"/>
</dbReference>